<organism evidence="4 5">
    <name type="scientific">Paenibacillus sepulcri</name>
    <dbReference type="NCBI Taxonomy" id="359917"/>
    <lineage>
        <taxon>Bacteria</taxon>
        <taxon>Bacillati</taxon>
        <taxon>Bacillota</taxon>
        <taxon>Bacilli</taxon>
        <taxon>Bacillales</taxon>
        <taxon>Paenibacillaceae</taxon>
        <taxon>Paenibacillus</taxon>
    </lineage>
</organism>
<dbReference type="EMBL" id="JAHZIK010001764">
    <property type="protein sequence ID" value="MBW7459670.1"/>
    <property type="molecule type" value="Genomic_DNA"/>
</dbReference>
<gene>
    <name evidence="4" type="ORF">K0U00_36990</name>
</gene>
<dbReference type="InterPro" id="IPR050624">
    <property type="entry name" value="HTH-type_Tx_Regulator"/>
</dbReference>
<dbReference type="Gene3D" id="1.10.357.10">
    <property type="entry name" value="Tetracycline Repressor, domain 2"/>
    <property type="match status" value="1"/>
</dbReference>
<evidence type="ECO:0000256" key="1">
    <source>
        <dbReference type="ARBA" id="ARBA00023125"/>
    </source>
</evidence>
<dbReference type="PANTHER" id="PTHR43479:SF11">
    <property type="entry name" value="ACREF_ENVCD OPERON REPRESSOR-RELATED"/>
    <property type="match status" value="1"/>
</dbReference>
<dbReference type="InterPro" id="IPR001647">
    <property type="entry name" value="HTH_TetR"/>
</dbReference>
<proteinExistence type="predicted"/>
<evidence type="ECO:0000256" key="2">
    <source>
        <dbReference type="PROSITE-ProRule" id="PRU00335"/>
    </source>
</evidence>
<dbReference type="PRINTS" id="PR00455">
    <property type="entry name" value="HTHTETR"/>
</dbReference>
<feature type="DNA-binding region" description="H-T-H motif" evidence="2">
    <location>
        <begin position="30"/>
        <end position="49"/>
    </location>
</feature>
<sequence length="117" mass="13440">MRERKKRQAQAAIEEAALRLFQQKGYEQTSIQDIADAVTMSPRTFFRYFASKEEILSGLIRTIQRDGIRSLYHVESTASPHNALRELFGCLASRYQQQRSGLLIRYQIAMQTPSIAS</sequence>
<evidence type="ECO:0000313" key="5">
    <source>
        <dbReference type="Proteomes" id="UP001519887"/>
    </source>
</evidence>
<keyword evidence="1 2" id="KW-0238">DNA-binding</keyword>
<feature type="domain" description="HTH tetR-type" evidence="3">
    <location>
        <begin position="7"/>
        <end position="67"/>
    </location>
</feature>
<reference evidence="4 5" key="1">
    <citation type="submission" date="2021-07" db="EMBL/GenBank/DDBJ databases">
        <title>Paenibacillus radiodurans sp. nov., isolated from the southeastern edge of Tengger Desert.</title>
        <authorList>
            <person name="Zhang G."/>
        </authorList>
    </citation>
    <scope>NUCLEOTIDE SEQUENCE [LARGE SCALE GENOMIC DNA]</scope>
    <source>
        <strain evidence="4 5">CCM 7311</strain>
    </source>
</reference>
<dbReference type="Pfam" id="PF00440">
    <property type="entry name" value="TetR_N"/>
    <property type="match status" value="1"/>
</dbReference>
<accession>A0ABS7CFG3</accession>
<evidence type="ECO:0000259" key="3">
    <source>
        <dbReference type="PROSITE" id="PS50977"/>
    </source>
</evidence>
<keyword evidence="5" id="KW-1185">Reference proteome</keyword>
<feature type="non-terminal residue" evidence="4">
    <location>
        <position position="117"/>
    </location>
</feature>
<dbReference type="SUPFAM" id="SSF46689">
    <property type="entry name" value="Homeodomain-like"/>
    <property type="match status" value="1"/>
</dbReference>
<dbReference type="Proteomes" id="UP001519887">
    <property type="component" value="Unassembled WGS sequence"/>
</dbReference>
<evidence type="ECO:0000313" key="4">
    <source>
        <dbReference type="EMBL" id="MBW7459670.1"/>
    </source>
</evidence>
<dbReference type="PROSITE" id="PS50977">
    <property type="entry name" value="HTH_TETR_2"/>
    <property type="match status" value="1"/>
</dbReference>
<dbReference type="InterPro" id="IPR009057">
    <property type="entry name" value="Homeodomain-like_sf"/>
</dbReference>
<comment type="caution">
    <text evidence="4">The sequence shown here is derived from an EMBL/GenBank/DDBJ whole genome shotgun (WGS) entry which is preliminary data.</text>
</comment>
<dbReference type="PANTHER" id="PTHR43479">
    <property type="entry name" value="ACREF/ENVCD OPERON REPRESSOR-RELATED"/>
    <property type="match status" value="1"/>
</dbReference>
<name>A0ABS7CFG3_9BACL</name>
<protein>
    <submittedName>
        <fullName evidence="4">TetR/AcrR family transcriptional regulator</fullName>
    </submittedName>
</protein>